<feature type="chain" id="PRO_5047159067" description="DUF4177 domain-containing protein" evidence="1">
    <location>
        <begin position="44"/>
        <end position="107"/>
    </location>
</feature>
<sequence>MTGNGSSANRPPRRPTRSRHLRLAATAAATAAVAVGTTAAALADPAPGAARTVAPRWEYRWAVVQPGGRTVGDLERLGAEGWEAVGPVNEDGADRWNLLLKRQLPGS</sequence>
<dbReference type="PROSITE" id="PS51318">
    <property type="entry name" value="TAT"/>
    <property type="match status" value="1"/>
</dbReference>
<dbReference type="EMBL" id="BAAANS010000016">
    <property type="protein sequence ID" value="GAA2097825.1"/>
    <property type="molecule type" value="Genomic_DNA"/>
</dbReference>
<keyword evidence="3" id="KW-1185">Reference proteome</keyword>
<evidence type="ECO:0000313" key="3">
    <source>
        <dbReference type="Proteomes" id="UP001500897"/>
    </source>
</evidence>
<dbReference type="InterPro" id="IPR006311">
    <property type="entry name" value="TAT_signal"/>
</dbReference>
<evidence type="ECO:0000313" key="2">
    <source>
        <dbReference type="EMBL" id="GAA2097825.1"/>
    </source>
</evidence>
<protein>
    <recommendedName>
        <fullName evidence="4">DUF4177 domain-containing protein</fullName>
    </recommendedName>
</protein>
<evidence type="ECO:0008006" key="4">
    <source>
        <dbReference type="Google" id="ProtNLM"/>
    </source>
</evidence>
<reference evidence="2 3" key="1">
    <citation type="journal article" date="2019" name="Int. J. Syst. Evol. Microbiol.">
        <title>The Global Catalogue of Microorganisms (GCM) 10K type strain sequencing project: providing services to taxonomists for standard genome sequencing and annotation.</title>
        <authorList>
            <consortium name="The Broad Institute Genomics Platform"/>
            <consortium name="The Broad Institute Genome Sequencing Center for Infectious Disease"/>
            <person name="Wu L."/>
            <person name="Ma J."/>
        </authorList>
    </citation>
    <scope>NUCLEOTIDE SEQUENCE [LARGE SCALE GENOMIC DNA]</scope>
    <source>
        <strain evidence="2 3">JCM 14559</strain>
    </source>
</reference>
<proteinExistence type="predicted"/>
<gene>
    <name evidence="2" type="ORF">GCM10009759_28260</name>
</gene>
<dbReference type="Proteomes" id="UP001500897">
    <property type="component" value="Unassembled WGS sequence"/>
</dbReference>
<keyword evidence="1" id="KW-0732">Signal</keyword>
<organism evidence="2 3">
    <name type="scientific">Kitasatospora saccharophila</name>
    <dbReference type="NCBI Taxonomy" id="407973"/>
    <lineage>
        <taxon>Bacteria</taxon>
        <taxon>Bacillati</taxon>
        <taxon>Actinomycetota</taxon>
        <taxon>Actinomycetes</taxon>
        <taxon>Kitasatosporales</taxon>
        <taxon>Streptomycetaceae</taxon>
        <taxon>Kitasatospora</taxon>
    </lineage>
</organism>
<dbReference type="RefSeq" id="WP_344552374.1">
    <property type="nucleotide sequence ID" value="NZ_BAAANS010000016.1"/>
</dbReference>
<accession>A0ABN2JNY8</accession>
<comment type="caution">
    <text evidence="2">The sequence shown here is derived from an EMBL/GenBank/DDBJ whole genome shotgun (WGS) entry which is preliminary data.</text>
</comment>
<evidence type="ECO:0000256" key="1">
    <source>
        <dbReference type="SAM" id="SignalP"/>
    </source>
</evidence>
<name>A0ABN2JNY8_9ACTN</name>
<feature type="signal peptide" evidence="1">
    <location>
        <begin position="1"/>
        <end position="43"/>
    </location>
</feature>